<proteinExistence type="predicted"/>
<dbReference type="KEGG" id="vta:B1412"/>
<keyword evidence="2" id="KW-0812">Transmembrane</keyword>
<feature type="region of interest" description="Disordered" evidence="1">
    <location>
        <begin position="76"/>
        <end position="114"/>
    </location>
</feature>
<dbReference type="AlphaFoldDB" id="A0A2N8ZM76"/>
<organism evidence="3 4">
    <name type="scientific">Vibrio tapetis subsp. tapetis</name>
    <dbReference type="NCBI Taxonomy" id="1671868"/>
    <lineage>
        <taxon>Bacteria</taxon>
        <taxon>Pseudomonadati</taxon>
        <taxon>Pseudomonadota</taxon>
        <taxon>Gammaproteobacteria</taxon>
        <taxon>Vibrionales</taxon>
        <taxon>Vibrionaceae</taxon>
        <taxon>Vibrio</taxon>
    </lineage>
</organism>
<dbReference type="EMBL" id="LT960612">
    <property type="protein sequence ID" value="SON53023.1"/>
    <property type="molecule type" value="Genomic_DNA"/>
</dbReference>
<protein>
    <submittedName>
        <fullName evidence="3">Uncharacterized protein</fullName>
    </submittedName>
</protein>
<keyword evidence="4" id="KW-1185">Reference proteome</keyword>
<keyword evidence="2" id="KW-0472">Membrane</keyword>
<accession>A0A2N8ZM76</accession>
<name>A0A2N8ZM76_9VIBR</name>
<sequence>MGQKTSLLRLLMLIAIVGGFAYGIYQSLSGDFNTLIYVAIASVGLFFLLLIKNLIFGERNDNVNYKPMFKVPHDEPKIKKSPVSKKMTPPEEPLDHQAKETSAETDVKTETPTS</sequence>
<reference evidence="3 4" key="1">
    <citation type="submission" date="2017-10" db="EMBL/GenBank/DDBJ databases">
        <authorList>
            <person name="Banno H."/>
            <person name="Chua N.-H."/>
        </authorList>
    </citation>
    <scope>NUCLEOTIDE SEQUENCE [LARGE SCALE GENOMIC DNA]</scope>
    <source>
        <strain evidence="3">Vibrio tapetis CECT4600</strain>
    </source>
</reference>
<dbReference type="RefSeq" id="WP_102525120.1">
    <property type="nucleotide sequence ID" value="NZ_LT960612.1"/>
</dbReference>
<evidence type="ECO:0000256" key="2">
    <source>
        <dbReference type="SAM" id="Phobius"/>
    </source>
</evidence>
<gene>
    <name evidence="3" type="ORF">VTAP4600_B1412</name>
</gene>
<evidence type="ECO:0000313" key="4">
    <source>
        <dbReference type="Proteomes" id="UP000235828"/>
    </source>
</evidence>
<evidence type="ECO:0000256" key="1">
    <source>
        <dbReference type="SAM" id="MobiDB-lite"/>
    </source>
</evidence>
<dbReference type="Proteomes" id="UP000235828">
    <property type="component" value="Chromosome B"/>
</dbReference>
<keyword evidence="2" id="KW-1133">Transmembrane helix</keyword>
<feature type="compositionally biased region" description="Basic and acidic residues" evidence="1">
    <location>
        <begin position="93"/>
        <end position="114"/>
    </location>
</feature>
<evidence type="ECO:0000313" key="3">
    <source>
        <dbReference type="EMBL" id="SON53023.1"/>
    </source>
</evidence>
<feature type="transmembrane region" description="Helical" evidence="2">
    <location>
        <begin position="34"/>
        <end position="51"/>
    </location>
</feature>
<feature type="transmembrane region" description="Helical" evidence="2">
    <location>
        <begin position="7"/>
        <end position="28"/>
    </location>
</feature>